<name>A0A2N9HDJ3_FAGSY</name>
<accession>A0A2N9HDJ3</accession>
<evidence type="ECO:0000256" key="9">
    <source>
        <dbReference type="SAM" id="Phobius"/>
    </source>
</evidence>
<evidence type="ECO:0000256" key="6">
    <source>
        <dbReference type="ARBA" id="ARBA00023136"/>
    </source>
</evidence>
<evidence type="ECO:0000256" key="2">
    <source>
        <dbReference type="ARBA" id="ARBA00022692"/>
    </source>
</evidence>
<feature type="transmembrane region" description="Helical" evidence="9">
    <location>
        <begin position="619"/>
        <end position="644"/>
    </location>
</feature>
<dbReference type="PROSITE" id="PS50297">
    <property type="entry name" value="ANK_REP_REGION"/>
    <property type="match status" value="2"/>
</dbReference>
<evidence type="ECO:0000256" key="3">
    <source>
        <dbReference type="ARBA" id="ARBA00022737"/>
    </source>
</evidence>
<evidence type="ECO:0000256" key="7">
    <source>
        <dbReference type="PROSITE-ProRule" id="PRU00023"/>
    </source>
</evidence>
<keyword evidence="3" id="KW-0677">Repeat</keyword>
<keyword evidence="4 9" id="KW-1133">Transmembrane helix</keyword>
<dbReference type="SUPFAM" id="SSF48403">
    <property type="entry name" value="Ankyrin repeat"/>
    <property type="match status" value="2"/>
</dbReference>
<gene>
    <name evidence="11" type="ORF">FSB_LOCUS38104</name>
</gene>
<evidence type="ECO:0000313" key="11">
    <source>
        <dbReference type="EMBL" id="SPD10222.1"/>
    </source>
</evidence>
<dbReference type="FunFam" id="1.25.40.20:FF:000473">
    <property type="entry name" value="Ankyrin repeat family protein"/>
    <property type="match status" value="1"/>
</dbReference>
<dbReference type="GO" id="GO:0005886">
    <property type="term" value="C:plasma membrane"/>
    <property type="evidence" value="ECO:0007669"/>
    <property type="project" value="TreeGrafter"/>
</dbReference>
<feature type="transmembrane region" description="Helical" evidence="9">
    <location>
        <begin position="590"/>
        <end position="613"/>
    </location>
</feature>
<evidence type="ECO:0000256" key="8">
    <source>
        <dbReference type="SAM" id="MobiDB-lite"/>
    </source>
</evidence>
<dbReference type="InterPro" id="IPR026961">
    <property type="entry name" value="PGG_dom"/>
</dbReference>
<dbReference type="AlphaFoldDB" id="A0A2N9HDJ3"/>
<dbReference type="InterPro" id="IPR002110">
    <property type="entry name" value="Ankyrin_rpt"/>
</dbReference>
<feature type="domain" description="PGG" evidence="10">
    <location>
        <begin position="504"/>
        <end position="613"/>
    </location>
</feature>
<protein>
    <recommendedName>
        <fullName evidence="10">PGG domain-containing protein</fullName>
    </recommendedName>
</protein>
<dbReference type="PANTHER" id="PTHR24186:SF46">
    <property type="entry name" value="PROTEIN ACCELERATED CELL DEATH 6-LIKE"/>
    <property type="match status" value="1"/>
</dbReference>
<organism evidence="11">
    <name type="scientific">Fagus sylvatica</name>
    <name type="common">Beechnut</name>
    <dbReference type="NCBI Taxonomy" id="28930"/>
    <lineage>
        <taxon>Eukaryota</taxon>
        <taxon>Viridiplantae</taxon>
        <taxon>Streptophyta</taxon>
        <taxon>Embryophyta</taxon>
        <taxon>Tracheophyta</taxon>
        <taxon>Spermatophyta</taxon>
        <taxon>Magnoliopsida</taxon>
        <taxon>eudicotyledons</taxon>
        <taxon>Gunneridae</taxon>
        <taxon>Pentapetalae</taxon>
        <taxon>rosids</taxon>
        <taxon>fabids</taxon>
        <taxon>Fagales</taxon>
        <taxon>Fagaceae</taxon>
        <taxon>Fagus</taxon>
    </lineage>
</organism>
<keyword evidence="6 9" id="KW-0472">Membrane</keyword>
<evidence type="ECO:0000256" key="5">
    <source>
        <dbReference type="ARBA" id="ARBA00023043"/>
    </source>
</evidence>
<dbReference type="PROSITE" id="PS50088">
    <property type="entry name" value="ANK_REPEAT"/>
    <property type="match status" value="2"/>
</dbReference>
<dbReference type="Pfam" id="PF00023">
    <property type="entry name" value="Ank"/>
    <property type="match status" value="1"/>
</dbReference>
<feature type="repeat" description="ANK" evidence="7">
    <location>
        <begin position="311"/>
        <end position="343"/>
    </location>
</feature>
<feature type="repeat" description="ANK" evidence="7">
    <location>
        <begin position="345"/>
        <end position="377"/>
    </location>
</feature>
<dbReference type="SMART" id="SM00248">
    <property type="entry name" value="ANK"/>
    <property type="match status" value="9"/>
</dbReference>
<feature type="transmembrane region" description="Helical" evidence="9">
    <location>
        <begin position="550"/>
        <end position="578"/>
    </location>
</feature>
<sequence>MSFSEDDMVVITSLVSEEIDRARQTRWERIQRREKRRRRMEQLKANPNLGTSSSQSITLDHSLEEENNSTHRFMDLDLYRAATKDDVDGFIDALERISNEKELPLLAIFEQVSPSGNTYLHIAASLNNFKTVLLIVDLAPWLLSTKNSKGDTPLHILARAGYENTVMRLVLNLKCYEHSTFSNGYKPESESATFPLWLMRSQNEEGNTVLHEALIHGHESLAFDLLLVLVKDPEALYYLNKEGKSALYLATVACFFVCINLLLDKIIEFESQFGKLKGKSPVHAAIMMRKIAVLAVILKKKPDWIHFQDEEGRTPLHCAVFMGYVEGVRYLLGKNASTATERDKDGFFPIHMASAKGHVHLIQELLQHWPNVREMQNNKGQNILHVAATSGKLNVVNYILKTPELQSLVNDKDKDGNTPLHLATLHWHPKLVSALTWDKKVDLRLLNNDGLTALDIAECYIENSSTFRQRLTWTALKAAGVPQNPKAKVEKQSFIQSKLQSTDNYKVRVNTLLLVATLVATVTFAAGFTMPGSYNSSGEDQGMAIMLKHSIFLVFIFCNTIAMYSSIFVAVTLIWAQLGDIHLVLITLRTALPLLGVALATMSLAFLAGIYLVMSKLNWLANAFMIMGLVFLVALLSLYIFLWFPMSSSYRIMRYVSYFPFCLLVLVTGSEDDSDFEE</sequence>
<reference evidence="11" key="1">
    <citation type="submission" date="2018-02" db="EMBL/GenBank/DDBJ databases">
        <authorList>
            <person name="Cohen D.B."/>
            <person name="Kent A.D."/>
        </authorList>
    </citation>
    <scope>NUCLEOTIDE SEQUENCE</scope>
</reference>
<keyword evidence="5 7" id="KW-0040">ANK repeat</keyword>
<dbReference type="Gene3D" id="1.25.40.20">
    <property type="entry name" value="Ankyrin repeat-containing domain"/>
    <property type="match status" value="3"/>
</dbReference>
<dbReference type="Pfam" id="PF13962">
    <property type="entry name" value="PGG"/>
    <property type="match status" value="1"/>
</dbReference>
<evidence type="ECO:0000259" key="10">
    <source>
        <dbReference type="Pfam" id="PF13962"/>
    </source>
</evidence>
<dbReference type="EMBL" id="OIVN01003312">
    <property type="protein sequence ID" value="SPD10222.1"/>
    <property type="molecule type" value="Genomic_DNA"/>
</dbReference>
<feature type="region of interest" description="Disordered" evidence="8">
    <location>
        <begin position="33"/>
        <end position="57"/>
    </location>
</feature>
<dbReference type="Pfam" id="PF12796">
    <property type="entry name" value="Ank_2"/>
    <property type="match status" value="2"/>
</dbReference>
<feature type="transmembrane region" description="Helical" evidence="9">
    <location>
        <begin position="509"/>
        <end position="530"/>
    </location>
</feature>
<dbReference type="PANTHER" id="PTHR24186">
    <property type="entry name" value="PROTEIN PHOSPHATASE 1 REGULATORY SUBUNIT"/>
    <property type="match status" value="1"/>
</dbReference>
<dbReference type="InterPro" id="IPR036770">
    <property type="entry name" value="Ankyrin_rpt-contain_sf"/>
</dbReference>
<keyword evidence="2 9" id="KW-0812">Transmembrane</keyword>
<evidence type="ECO:0000256" key="4">
    <source>
        <dbReference type="ARBA" id="ARBA00022989"/>
    </source>
</evidence>
<comment type="subcellular location">
    <subcellularLocation>
        <location evidence="1">Membrane</location>
        <topology evidence="1">Multi-pass membrane protein</topology>
    </subcellularLocation>
</comment>
<feature type="compositionally biased region" description="Polar residues" evidence="8">
    <location>
        <begin position="48"/>
        <end position="57"/>
    </location>
</feature>
<evidence type="ECO:0000256" key="1">
    <source>
        <dbReference type="ARBA" id="ARBA00004141"/>
    </source>
</evidence>
<feature type="transmembrane region" description="Helical" evidence="9">
    <location>
        <begin position="246"/>
        <end position="263"/>
    </location>
</feature>
<proteinExistence type="predicted"/>